<proteinExistence type="predicted"/>
<protein>
    <submittedName>
        <fullName evidence="1">Uncharacterized protein</fullName>
    </submittedName>
</protein>
<gene>
    <name evidence="1" type="ORF">C1H46_028446</name>
</gene>
<sequence length="78" mass="8761">MPLQTSYTRVRISHIIRVKSKSIPYHAFSLSFPLALFLPARQGEKEQSVSTWNQASSPELTAWNPIALEYSSSTSYAS</sequence>
<evidence type="ECO:0000313" key="2">
    <source>
        <dbReference type="Proteomes" id="UP000315295"/>
    </source>
</evidence>
<dbReference type="AlphaFoldDB" id="A0A540LHS0"/>
<comment type="caution">
    <text evidence="1">The sequence shown here is derived from an EMBL/GenBank/DDBJ whole genome shotgun (WGS) entry which is preliminary data.</text>
</comment>
<name>A0A540LHS0_MALBA</name>
<keyword evidence="2" id="KW-1185">Reference proteome</keyword>
<accession>A0A540LHS0</accession>
<dbReference type="EMBL" id="VIEB01000580">
    <property type="protein sequence ID" value="TQD86011.1"/>
    <property type="molecule type" value="Genomic_DNA"/>
</dbReference>
<dbReference type="Proteomes" id="UP000315295">
    <property type="component" value="Unassembled WGS sequence"/>
</dbReference>
<organism evidence="1 2">
    <name type="scientific">Malus baccata</name>
    <name type="common">Siberian crab apple</name>
    <name type="synonym">Pyrus baccata</name>
    <dbReference type="NCBI Taxonomy" id="106549"/>
    <lineage>
        <taxon>Eukaryota</taxon>
        <taxon>Viridiplantae</taxon>
        <taxon>Streptophyta</taxon>
        <taxon>Embryophyta</taxon>
        <taxon>Tracheophyta</taxon>
        <taxon>Spermatophyta</taxon>
        <taxon>Magnoliopsida</taxon>
        <taxon>eudicotyledons</taxon>
        <taxon>Gunneridae</taxon>
        <taxon>Pentapetalae</taxon>
        <taxon>rosids</taxon>
        <taxon>fabids</taxon>
        <taxon>Rosales</taxon>
        <taxon>Rosaceae</taxon>
        <taxon>Amygdaloideae</taxon>
        <taxon>Maleae</taxon>
        <taxon>Malus</taxon>
    </lineage>
</organism>
<reference evidence="1 2" key="1">
    <citation type="journal article" date="2019" name="G3 (Bethesda)">
        <title>Sequencing of a Wild Apple (Malus baccata) Genome Unravels the Differences Between Cultivated and Wild Apple Species Regarding Disease Resistance and Cold Tolerance.</title>
        <authorList>
            <person name="Chen X."/>
        </authorList>
    </citation>
    <scope>NUCLEOTIDE SEQUENCE [LARGE SCALE GENOMIC DNA]</scope>
    <source>
        <strain evidence="2">cv. Shandingzi</strain>
        <tissue evidence="1">Leaves</tissue>
    </source>
</reference>
<evidence type="ECO:0000313" key="1">
    <source>
        <dbReference type="EMBL" id="TQD86011.1"/>
    </source>
</evidence>